<sequence length="369" mass="43298">MLHRWVGYWLMFCFGILIVLALIYVFVYQRLLDSPDYYPFWLAEPYFYLGLPAAALITWKVHWGKNHPLQYFVVTLVILIGVVYLGSGHVKEHRGERVTDAIQPVGVVDRQLITREGMFEVPYYPMNRERLTQAVRNGEEVEVTLVREKGLILSFEDEGFAAYPLLKRLMDFALGVFAAGVFAVFFYVVMSVWWREFRVKGTSLRISHWGRRKEIPFSEVIHVRLDSFHEEIRVETEEMVSNFPYNPTRAAELAEAAKRAGLTPIRNGRRWVRHVQYREVRLEEDRLILEGDGQEKIPYDCVAALGWDPVIQITMMDETNYTITDVRYTDRAWFEELAAKVRHAWEKNGQLYSMDVDPRERRVALSLYD</sequence>
<protein>
    <submittedName>
        <fullName evidence="2">Uncharacterized protein</fullName>
    </submittedName>
</protein>
<name>A0A2T6BXK3_9BACL</name>
<comment type="caution">
    <text evidence="2">The sequence shown here is derived from an EMBL/GenBank/DDBJ whole genome shotgun (WGS) entry which is preliminary data.</text>
</comment>
<keyword evidence="3" id="KW-1185">Reference proteome</keyword>
<evidence type="ECO:0000256" key="1">
    <source>
        <dbReference type="SAM" id="Phobius"/>
    </source>
</evidence>
<dbReference type="OrthoDB" id="2986761at2"/>
<dbReference type="EMBL" id="QBKR01000008">
    <property type="protein sequence ID" value="PTX60809.1"/>
    <property type="molecule type" value="Genomic_DNA"/>
</dbReference>
<keyword evidence="1" id="KW-1133">Transmembrane helix</keyword>
<proteinExistence type="predicted"/>
<keyword evidence="1" id="KW-0812">Transmembrane</keyword>
<feature type="transmembrane region" description="Helical" evidence="1">
    <location>
        <begin position="172"/>
        <end position="194"/>
    </location>
</feature>
<organism evidence="2 3">
    <name type="scientific">Melghirimyces profundicolus</name>
    <dbReference type="NCBI Taxonomy" id="1242148"/>
    <lineage>
        <taxon>Bacteria</taxon>
        <taxon>Bacillati</taxon>
        <taxon>Bacillota</taxon>
        <taxon>Bacilli</taxon>
        <taxon>Bacillales</taxon>
        <taxon>Thermoactinomycetaceae</taxon>
        <taxon>Melghirimyces</taxon>
    </lineage>
</organism>
<accession>A0A2T6BXK3</accession>
<gene>
    <name evidence="2" type="ORF">C8P63_108119</name>
</gene>
<evidence type="ECO:0000313" key="2">
    <source>
        <dbReference type="EMBL" id="PTX60809.1"/>
    </source>
</evidence>
<feature type="transmembrane region" description="Helical" evidence="1">
    <location>
        <begin position="6"/>
        <end position="27"/>
    </location>
</feature>
<keyword evidence="1" id="KW-0472">Membrane</keyword>
<feature type="transmembrane region" description="Helical" evidence="1">
    <location>
        <begin position="69"/>
        <end position="87"/>
    </location>
</feature>
<reference evidence="2 3" key="1">
    <citation type="submission" date="2018-04" db="EMBL/GenBank/DDBJ databases">
        <title>Genomic Encyclopedia of Archaeal and Bacterial Type Strains, Phase II (KMG-II): from individual species to whole genera.</title>
        <authorList>
            <person name="Goeker M."/>
        </authorList>
    </citation>
    <scope>NUCLEOTIDE SEQUENCE [LARGE SCALE GENOMIC DNA]</scope>
    <source>
        <strain evidence="2 3">DSM 45787</strain>
    </source>
</reference>
<dbReference type="AlphaFoldDB" id="A0A2T6BXK3"/>
<dbReference type="Proteomes" id="UP000244240">
    <property type="component" value="Unassembled WGS sequence"/>
</dbReference>
<dbReference type="RefSeq" id="WP_108022809.1">
    <property type="nucleotide sequence ID" value="NZ_QBKR01000008.1"/>
</dbReference>
<evidence type="ECO:0000313" key="3">
    <source>
        <dbReference type="Proteomes" id="UP000244240"/>
    </source>
</evidence>
<feature type="transmembrane region" description="Helical" evidence="1">
    <location>
        <begin position="39"/>
        <end position="57"/>
    </location>
</feature>